<name>A0A0B6X629_XENBV</name>
<protein>
    <submittedName>
        <fullName evidence="1">Sb55 (Modular protein)</fullName>
    </submittedName>
</protein>
<dbReference type="EMBL" id="FO818637">
    <property type="protein sequence ID" value="CDM89332.1"/>
    <property type="molecule type" value="Genomic_DNA"/>
</dbReference>
<gene>
    <name evidence="1" type="ORF">XBW1_1975</name>
</gene>
<sequence>MTEPNPNYEAIGHCKILKEKIAELSIQRVRRIEKLNDEIMRLQGYPYAGTGFIPKFDINYMHKLLERIAAEDNELVQTVNEFNSYCQDAGEPPLEFRLPPCNSDCEYDRAGVVRQKPQRGL</sequence>
<reference evidence="1 2" key="1">
    <citation type="submission" date="2014-02" db="EMBL/GenBank/DDBJ databases">
        <authorList>
            <person name="Genoscope - CEA"/>
        </authorList>
    </citation>
    <scope>NUCLEOTIDE SEQUENCE [LARGE SCALE GENOMIC DNA]</scope>
    <source>
        <strain evidence="1 2">CS03</strain>
    </source>
</reference>
<dbReference type="RefSeq" id="WP_046336644.1">
    <property type="nucleotide sequence ID" value="NZ_CAWMEF010000001.1"/>
</dbReference>
<evidence type="ECO:0000313" key="1">
    <source>
        <dbReference type="EMBL" id="CDM89332.1"/>
    </source>
</evidence>
<organism evidence="1 2">
    <name type="scientific">Xenorhabdus bovienii</name>
    <name type="common">Xenorhabdus nematophila subsp. bovienii</name>
    <dbReference type="NCBI Taxonomy" id="40576"/>
    <lineage>
        <taxon>Bacteria</taxon>
        <taxon>Pseudomonadati</taxon>
        <taxon>Pseudomonadota</taxon>
        <taxon>Gammaproteobacteria</taxon>
        <taxon>Enterobacterales</taxon>
        <taxon>Morganellaceae</taxon>
        <taxon>Xenorhabdus</taxon>
    </lineage>
</organism>
<dbReference type="KEGG" id="xbv:XBW1_1975"/>
<dbReference type="Proteomes" id="UP000032930">
    <property type="component" value="Chromosome"/>
</dbReference>
<evidence type="ECO:0000313" key="2">
    <source>
        <dbReference type="Proteomes" id="UP000032930"/>
    </source>
</evidence>
<dbReference type="AlphaFoldDB" id="A0A0B6X629"/>
<proteinExistence type="predicted"/>
<accession>A0A0B6X629</accession>